<dbReference type="Pfam" id="PF09537">
    <property type="entry name" value="DUF2383"/>
    <property type="match status" value="1"/>
</dbReference>
<organism evidence="2 3">
    <name type="scientific">Durusdinium trenchii</name>
    <dbReference type="NCBI Taxonomy" id="1381693"/>
    <lineage>
        <taxon>Eukaryota</taxon>
        <taxon>Sar</taxon>
        <taxon>Alveolata</taxon>
        <taxon>Dinophyceae</taxon>
        <taxon>Suessiales</taxon>
        <taxon>Symbiodiniaceae</taxon>
        <taxon>Durusdinium</taxon>
    </lineage>
</organism>
<comment type="caution">
    <text evidence="2">The sequence shown here is derived from an EMBL/GenBank/DDBJ whole genome shotgun (WGS) entry which is preliminary data.</text>
</comment>
<dbReference type="InterPro" id="IPR011971">
    <property type="entry name" value="CHP02284"/>
</dbReference>
<name>A0ABP0IR01_9DINO</name>
<dbReference type="InterPro" id="IPR012347">
    <property type="entry name" value="Ferritin-like"/>
</dbReference>
<accession>A0ABP0IR01</accession>
<proteinExistence type="predicted"/>
<evidence type="ECO:0000313" key="2">
    <source>
        <dbReference type="EMBL" id="CAK9003864.1"/>
    </source>
</evidence>
<protein>
    <submittedName>
        <fullName evidence="2">DUF2383 domain-containing protein</fullName>
    </submittedName>
</protein>
<dbReference type="InterPro" id="IPR019052">
    <property type="entry name" value="DUF2383"/>
</dbReference>
<dbReference type="PIRSF" id="PIRSF029477">
    <property type="entry name" value="UCP029477"/>
    <property type="match status" value="1"/>
</dbReference>
<dbReference type="Proteomes" id="UP001642464">
    <property type="component" value="Unassembled WGS sequence"/>
</dbReference>
<keyword evidence="3" id="KW-1185">Reference proteome</keyword>
<dbReference type="InterPro" id="IPR009078">
    <property type="entry name" value="Ferritin-like_SF"/>
</dbReference>
<reference evidence="2 3" key="1">
    <citation type="submission" date="2024-02" db="EMBL/GenBank/DDBJ databases">
        <authorList>
            <person name="Chen Y."/>
            <person name="Shah S."/>
            <person name="Dougan E. K."/>
            <person name="Thang M."/>
            <person name="Chan C."/>
        </authorList>
    </citation>
    <scope>NUCLEOTIDE SEQUENCE [LARGE SCALE GENOMIC DNA]</scope>
</reference>
<evidence type="ECO:0000313" key="3">
    <source>
        <dbReference type="Proteomes" id="UP001642464"/>
    </source>
</evidence>
<dbReference type="SUPFAM" id="SSF47240">
    <property type="entry name" value="Ferritin-like"/>
    <property type="match status" value="1"/>
</dbReference>
<evidence type="ECO:0000259" key="1">
    <source>
        <dbReference type="Pfam" id="PF09537"/>
    </source>
</evidence>
<feature type="domain" description="DUF2383" evidence="1">
    <location>
        <begin position="13"/>
        <end position="121"/>
    </location>
</feature>
<gene>
    <name evidence="2" type="ORF">SCF082_LOCUS7940</name>
</gene>
<sequence>MATDIAIDLNKETIETLQELIQINIDSAKGFRHVAEECSSAPIAAAFEELALQRKKQADELAIHVAINDEQPHREGSYLAAVHRCWMTCRKLLSSNDLHSLLAEAERGEDAVLEAYEEACQQTLGRAIHSVLRGHRERVQQVHDDVRNLRDALAQ</sequence>
<dbReference type="Gene3D" id="1.20.1260.10">
    <property type="match status" value="1"/>
</dbReference>
<dbReference type="NCBIfam" id="TIGR02284">
    <property type="entry name" value="PA2169 family four-helix-bundle protein"/>
    <property type="match status" value="1"/>
</dbReference>
<dbReference type="InterPro" id="IPR016920">
    <property type="entry name" value="UCP029477"/>
</dbReference>
<dbReference type="EMBL" id="CAXAMM010004521">
    <property type="protein sequence ID" value="CAK9003864.1"/>
    <property type="molecule type" value="Genomic_DNA"/>
</dbReference>